<feature type="transmembrane region" description="Helical" evidence="1">
    <location>
        <begin position="28"/>
        <end position="49"/>
    </location>
</feature>
<feature type="transmembrane region" description="Helical" evidence="1">
    <location>
        <begin position="87"/>
        <end position="110"/>
    </location>
</feature>
<reference evidence="2" key="1">
    <citation type="submission" date="2020-02" db="EMBL/GenBank/DDBJ databases">
        <authorList>
            <person name="Meier V. D."/>
        </authorList>
    </citation>
    <scope>NUCLEOTIDE SEQUENCE</scope>
    <source>
        <strain evidence="2">AVDCRST_MAG82</strain>
    </source>
</reference>
<proteinExistence type="predicted"/>
<evidence type="ECO:0008006" key="3">
    <source>
        <dbReference type="Google" id="ProtNLM"/>
    </source>
</evidence>
<evidence type="ECO:0000313" key="2">
    <source>
        <dbReference type="EMBL" id="CAA9428945.1"/>
    </source>
</evidence>
<organism evidence="2">
    <name type="scientific">uncultured Rubrobacteraceae bacterium</name>
    <dbReference type="NCBI Taxonomy" id="349277"/>
    <lineage>
        <taxon>Bacteria</taxon>
        <taxon>Bacillati</taxon>
        <taxon>Actinomycetota</taxon>
        <taxon>Rubrobacteria</taxon>
        <taxon>Rubrobacterales</taxon>
        <taxon>Rubrobacteraceae</taxon>
        <taxon>environmental samples</taxon>
    </lineage>
</organism>
<evidence type="ECO:0000256" key="1">
    <source>
        <dbReference type="SAM" id="Phobius"/>
    </source>
</evidence>
<keyword evidence="1" id="KW-1133">Transmembrane helix</keyword>
<keyword evidence="1" id="KW-0812">Transmembrane</keyword>
<dbReference type="AlphaFoldDB" id="A0A6J4Q0K4"/>
<gene>
    <name evidence="2" type="ORF">AVDCRST_MAG82-1960</name>
</gene>
<sequence length="131" mass="13979">MVIAIVAFITQRIGGVSAVNAFFYPGTIGVLSLLVAYIVTNIGALRFLFLSRRVRAGEAIIPVIALAILVYVIYANVHPVPDFPFNVFPYVVAAWLILGLGIVLFVPGLARRIGANLAEREGLAVEEGPGS</sequence>
<feature type="transmembrane region" description="Helical" evidence="1">
    <location>
        <begin position="56"/>
        <end position="75"/>
    </location>
</feature>
<protein>
    <recommendedName>
        <fullName evidence="3">Amino acid permease/ SLC12A domain-containing protein</fullName>
    </recommendedName>
</protein>
<accession>A0A6J4Q0K4</accession>
<dbReference type="EMBL" id="CADCVA010000275">
    <property type="protein sequence ID" value="CAA9428945.1"/>
    <property type="molecule type" value="Genomic_DNA"/>
</dbReference>
<name>A0A6J4Q0K4_9ACTN</name>
<keyword evidence="1" id="KW-0472">Membrane</keyword>